<protein>
    <submittedName>
        <fullName evidence="1">X protein</fullName>
    </submittedName>
</protein>
<evidence type="ECO:0000313" key="1">
    <source>
        <dbReference type="EMBL" id="XBO77520.1"/>
    </source>
</evidence>
<accession>A0AAU7L0G5</accession>
<name>A0AAU7L0G5_9RHAB</name>
<organism evidence="1">
    <name type="scientific">Zeugodacus cucurbitae sigmavirus-A3</name>
    <dbReference type="NCBI Taxonomy" id="3159478"/>
    <lineage>
        <taxon>Viruses</taxon>
        <taxon>Riboviria</taxon>
        <taxon>Orthornavirae</taxon>
        <taxon>Negarnaviricota</taxon>
        <taxon>Haploviricotina</taxon>
        <taxon>Monjiviricetes</taxon>
        <taxon>Mononegavirales</taxon>
        <taxon>Rhabdoviridae</taxon>
        <taxon>Alpharhabdovirinae</taxon>
        <taxon>Sigmavirus</taxon>
    </lineage>
</organism>
<reference evidence="1" key="1">
    <citation type="journal article" date="2024" name="J. Invertebr. Pathol.">
        <title>RNA virus diversity and prevalence in field and laboratory populations of melon fly throughout its distribution.</title>
        <authorList>
            <person name="Kumar Pradhan S."/>
            <person name="Morrow J.L."/>
            <person name="Sharpe S.R."/>
            <person name="Karuppannasamy A."/>
            <person name="Ramasamy E."/>
            <person name="Bynakal S."/>
            <person name="Maligeppagol M."/>
            <person name="Ramasamy A."/>
            <person name="Riegler M."/>
        </authorList>
    </citation>
    <scope>NUCLEOTIDE SEQUENCE</scope>
    <source>
        <strain evidence="1">ZcSV-A3</strain>
    </source>
</reference>
<sequence>MYQLIILLFLTSMNFSSSEEFNLEVLHNTTIPISYVVDRSGFILRSYIRVEYELPLNITQNLIIERFKNGSLTSRDVASCSRITIDGIATTFLDPQKINDTYSLYKVLNARDPLTEEQKNQTIEILNRIDLPEPILRETSTEVPLKKNIPPFTMIKVDLTAEKINNTVVKRVAALNLDIKPATTYNPATAYNYGRTFNQLLSVDGNHFCHGRCRRSTQRIDLMRSIKDNQVLLRIKLWDIFIQTVNDLPVRGKYICVKKPSLRDLLECFFHNYRPIINSETPHTVLVLFSEIISLTVKLIYVDQNLKLLGFDTPTYYDFP</sequence>
<reference evidence="1" key="2">
    <citation type="submission" date="2024-04" db="EMBL/GenBank/DDBJ databases">
        <authorList>
            <person name="Kumar Pradhan S."/>
            <person name="Morrow J.L."/>
            <person name="Sharpe S.R."/>
            <person name="Karupannasamy A."/>
            <person name="Bynakal S."/>
            <person name="Ramasamy A."/>
            <person name="Riegler M."/>
        </authorList>
    </citation>
    <scope>NUCLEOTIDE SEQUENCE</scope>
    <source>
        <strain evidence="1">ZcSV-A3</strain>
    </source>
</reference>
<proteinExistence type="predicted"/>
<dbReference type="EMBL" id="PP626162">
    <property type="protein sequence ID" value="XBO77520.1"/>
    <property type="molecule type" value="Viral_cRNA"/>
</dbReference>